<gene>
    <name evidence="2 4" type="ORF">BDZ99DRAFT_527762</name>
</gene>
<evidence type="ECO:0000256" key="1">
    <source>
        <dbReference type="SAM" id="MobiDB-lite"/>
    </source>
</evidence>
<reference evidence="4" key="3">
    <citation type="submission" date="2025-04" db="UniProtKB">
        <authorList>
            <consortium name="RefSeq"/>
        </authorList>
    </citation>
    <scope>IDENTIFICATION</scope>
    <source>
        <strain evidence="4">CBS 304.34</strain>
    </source>
</reference>
<feature type="region of interest" description="Disordered" evidence="1">
    <location>
        <begin position="1"/>
        <end position="24"/>
    </location>
</feature>
<dbReference type="AlphaFoldDB" id="A0A6A6Y0B2"/>
<protein>
    <submittedName>
        <fullName evidence="2 4">Uncharacterized protein</fullName>
    </submittedName>
</protein>
<dbReference type="EMBL" id="MU003725">
    <property type="protein sequence ID" value="KAF2802090.1"/>
    <property type="molecule type" value="Genomic_DNA"/>
</dbReference>
<feature type="compositionally biased region" description="Basic residues" evidence="1">
    <location>
        <begin position="1"/>
        <end position="18"/>
    </location>
</feature>
<proteinExistence type="predicted"/>
<accession>A0A6A6Y0B2</accession>
<evidence type="ECO:0000313" key="2">
    <source>
        <dbReference type="EMBL" id="KAF2802090.1"/>
    </source>
</evidence>
<organism evidence="2">
    <name type="scientific">Mytilinidion resinicola</name>
    <dbReference type="NCBI Taxonomy" id="574789"/>
    <lineage>
        <taxon>Eukaryota</taxon>
        <taxon>Fungi</taxon>
        <taxon>Dikarya</taxon>
        <taxon>Ascomycota</taxon>
        <taxon>Pezizomycotina</taxon>
        <taxon>Dothideomycetes</taxon>
        <taxon>Pleosporomycetidae</taxon>
        <taxon>Mytilinidiales</taxon>
        <taxon>Mytilinidiaceae</taxon>
        <taxon>Mytilinidion</taxon>
    </lineage>
</organism>
<evidence type="ECO:0000313" key="3">
    <source>
        <dbReference type="Proteomes" id="UP000504636"/>
    </source>
</evidence>
<evidence type="ECO:0000313" key="4">
    <source>
        <dbReference type="RefSeq" id="XP_033569054.1"/>
    </source>
</evidence>
<dbReference type="GeneID" id="54467183"/>
<dbReference type="RefSeq" id="XP_033569054.1">
    <property type="nucleotide sequence ID" value="XM_033726290.1"/>
</dbReference>
<keyword evidence="3" id="KW-1185">Reference proteome</keyword>
<dbReference type="Proteomes" id="UP000504636">
    <property type="component" value="Unplaced"/>
</dbReference>
<reference evidence="4" key="2">
    <citation type="submission" date="2020-04" db="EMBL/GenBank/DDBJ databases">
        <authorList>
            <consortium name="NCBI Genome Project"/>
        </authorList>
    </citation>
    <scope>NUCLEOTIDE SEQUENCE</scope>
    <source>
        <strain evidence="4">CBS 304.34</strain>
    </source>
</reference>
<reference evidence="2 4" key="1">
    <citation type="journal article" date="2020" name="Stud. Mycol.">
        <title>101 Dothideomycetes genomes: a test case for predicting lifestyles and emergence of pathogens.</title>
        <authorList>
            <person name="Haridas S."/>
            <person name="Albert R."/>
            <person name="Binder M."/>
            <person name="Bloem J."/>
            <person name="Labutti K."/>
            <person name="Salamov A."/>
            <person name="Andreopoulos B."/>
            <person name="Baker S."/>
            <person name="Barry K."/>
            <person name="Bills G."/>
            <person name="Bluhm B."/>
            <person name="Cannon C."/>
            <person name="Castanera R."/>
            <person name="Culley D."/>
            <person name="Daum C."/>
            <person name="Ezra D."/>
            <person name="Gonzalez J."/>
            <person name="Henrissat B."/>
            <person name="Kuo A."/>
            <person name="Liang C."/>
            <person name="Lipzen A."/>
            <person name="Lutzoni F."/>
            <person name="Magnuson J."/>
            <person name="Mondo S."/>
            <person name="Nolan M."/>
            <person name="Ohm R."/>
            <person name="Pangilinan J."/>
            <person name="Park H.-J."/>
            <person name="Ramirez L."/>
            <person name="Alfaro M."/>
            <person name="Sun H."/>
            <person name="Tritt A."/>
            <person name="Yoshinaga Y."/>
            <person name="Zwiers L.-H."/>
            <person name="Turgeon B."/>
            <person name="Goodwin S."/>
            <person name="Spatafora J."/>
            <person name="Crous P."/>
            <person name="Grigoriev I."/>
        </authorList>
    </citation>
    <scope>NUCLEOTIDE SEQUENCE</scope>
    <source>
        <strain evidence="2 4">CBS 304.34</strain>
    </source>
</reference>
<sequence length="177" mass="19583">MRSFQARRRESRKPRRRPAPPSFWTSHAPSADWHASASMHLATVVLVAAIKSKWAADASQLLEEFQDSRALVVIAGDSGEQVGAGHRIGNSIDFPGWTTSAGAWMVRSQGTSSHVTIPSQRRPSHSLRMRARPNLDRQSYTGPPRRQQSFRAGFARLLSITEAEMAFRRSHLGLGGV</sequence>
<name>A0A6A6Y0B2_9PEZI</name>